<evidence type="ECO:0000256" key="1">
    <source>
        <dbReference type="SAM" id="Coils"/>
    </source>
</evidence>
<dbReference type="AlphaFoldDB" id="A0A2M9ZT36"/>
<sequence>FTSMQNSLASTDAQFQQNFQQIQTIENQVRQSVANSADGLKTYLLQQNLLHLTDASGNSLLGDFSGMDSTQLLAAYNTIDGSKLNAAGVKLKNLIDTISTALDPDHPASLADIASDMQDYLETQKDYATTQAQAARAAEYQGWTFGDGGTSVIRYAPSTMYNGLNASGGFQDNQAGHLGAAVAAYLAGNSTDLITQLNSLLGNPNLTISQVYNMDLVASSSADFINQYWAWNIDFLDPYDREQGSLSQDGSNFYTLTAKYYLCWGGICIPDYLDKYEEWVNVQGSVQVHDAAQQANAELFEGYMADINLQLGDWQNTLMPAINSWEQQVSDYQARYSEWQTKKLDLQNQINTQYQTQVQELYQNREDWLTNLSNLYSDANAASSGAAALPTFNSNVSSSSAASLTSLSNELSSFQADAAKAPDVSKVSAFYDNIGTVMNGAYNLSIVETQQIAALDAQKSSVNNLIKSLEAQREMNGADISEEVYAKFTGKTFAGTDATGKIEGAGLCVGDNYKTNQSACEALYNDDKNFKLKYSDVYVDDKGTIHAVQTVKTGSAVFQGGDATNSENYKLTETSINVTLGNVGTVKLADTKDLGGLFKSNWYSEENSQSLSSYMQSSYSNRTDAYLSDGLMNAISLNSSAADDYAGVMNQRAQESAIAQANTASTVMSIAQTMFAGGSGMDWAKQQVKEMTKSAVATGISKATGIPADVISAFIDYKADQKA</sequence>
<dbReference type="Proteomes" id="UP000231843">
    <property type="component" value="Unassembled WGS sequence"/>
</dbReference>
<organism evidence="2 3">
    <name type="scientific">Leptospira neocaledonica</name>
    <dbReference type="NCBI Taxonomy" id="2023192"/>
    <lineage>
        <taxon>Bacteria</taxon>
        <taxon>Pseudomonadati</taxon>
        <taxon>Spirochaetota</taxon>
        <taxon>Spirochaetia</taxon>
        <taxon>Leptospirales</taxon>
        <taxon>Leptospiraceae</taxon>
        <taxon>Leptospira</taxon>
    </lineage>
</organism>
<feature type="non-terminal residue" evidence="2">
    <location>
        <position position="723"/>
    </location>
</feature>
<dbReference type="InterPro" id="IPR030885">
    <property type="entry name" value="Lepto_longest"/>
</dbReference>
<keyword evidence="3" id="KW-1185">Reference proteome</keyword>
<dbReference type="OrthoDB" id="312129at2"/>
<proteinExistence type="predicted"/>
<dbReference type="NCBIfam" id="TIGR04388">
    <property type="entry name" value="Lepto_longest"/>
    <property type="match status" value="1"/>
</dbReference>
<name>A0A2M9ZT36_9LEPT</name>
<feature type="coiled-coil region" evidence="1">
    <location>
        <begin position="322"/>
        <end position="349"/>
    </location>
</feature>
<accession>A0A2M9ZT36</accession>
<feature type="non-terminal residue" evidence="2">
    <location>
        <position position="1"/>
    </location>
</feature>
<comment type="caution">
    <text evidence="2">The sequence shown here is derived from an EMBL/GenBank/DDBJ whole genome shotgun (WGS) entry which is preliminary data.</text>
</comment>
<keyword evidence="1" id="KW-0175">Coiled coil</keyword>
<evidence type="ECO:0000313" key="2">
    <source>
        <dbReference type="EMBL" id="PJZ75262.1"/>
    </source>
</evidence>
<dbReference type="EMBL" id="NPEA01000024">
    <property type="protein sequence ID" value="PJZ75262.1"/>
    <property type="molecule type" value="Genomic_DNA"/>
</dbReference>
<evidence type="ECO:0000313" key="3">
    <source>
        <dbReference type="Proteomes" id="UP000231843"/>
    </source>
</evidence>
<protein>
    <submittedName>
        <fullName evidence="2">Toxin</fullName>
    </submittedName>
</protein>
<reference evidence="2 3" key="1">
    <citation type="submission" date="2017-07" db="EMBL/GenBank/DDBJ databases">
        <title>Leptospira spp. isolated from tropical soils.</title>
        <authorList>
            <person name="Thibeaux R."/>
            <person name="Iraola G."/>
            <person name="Ferres I."/>
            <person name="Bierque E."/>
            <person name="Girault D."/>
            <person name="Soupe-Gilbert M.-E."/>
            <person name="Picardeau M."/>
            <person name="Goarant C."/>
        </authorList>
    </citation>
    <scope>NUCLEOTIDE SEQUENCE [LARGE SCALE GENOMIC DNA]</scope>
    <source>
        <strain evidence="2 3">ES4-C-A1</strain>
    </source>
</reference>
<gene>
    <name evidence="2" type="ORF">CH365_19800</name>
</gene>